<gene>
    <name evidence="1" type="ORF">BA1DRAFT_00511</name>
</gene>
<dbReference type="AlphaFoldDB" id="A0A022PN07"/>
<reference evidence="1 2" key="1">
    <citation type="submission" date="2014-03" db="EMBL/GenBank/DDBJ databases">
        <title>Draft Genome of Photorhabdus luminescens BA1, an Egyptian Isolate.</title>
        <authorList>
            <person name="Ghazal S."/>
            <person name="Hurst S.G.IV."/>
            <person name="Morris K."/>
            <person name="Thomas K."/>
            <person name="Tisa L.S."/>
        </authorList>
    </citation>
    <scope>NUCLEOTIDE SEQUENCE [LARGE SCALE GENOMIC DNA]</scope>
    <source>
        <strain evidence="1 2">BA1</strain>
    </source>
</reference>
<accession>A0A022PN07</accession>
<dbReference type="Proteomes" id="UP000023464">
    <property type="component" value="Unassembled WGS sequence"/>
</dbReference>
<organism evidence="1 2">
    <name type="scientific">Photorhabdus aegyptia</name>
    <dbReference type="NCBI Taxonomy" id="2805098"/>
    <lineage>
        <taxon>Bacteria</taxon>
        <taxon>Pseudomonadati</taxon>
        <taxon>Pseudomonadota</taxon>
        <taxon>Gammaproteobacteria</taxon>
        <taxon>Enterobacterales</taxon>
        <taxon>Morganellaceae</taxon>
        <taxon>Photorhabdus</taxon>
    </lineage>
</organism>
<keyword evidence="2" id="KW-1185">Reference proteome</keyword>
<evidence type="ECO:0000313" key="1">
    <source>
        <dbReference type="EMBL" id="EYU16991.1"/>
    </source>
</evidence>
<dbReference type="EMBL" id="JFGV01000004">
    <property type="protein sequence ID" value="EYU16991.1"/>
    <property type="molecule type" value="Genomic_DNA"/>
</dbReference>
<evidence type="ECO:0000313" key="2">
    <source>
        <dbReference type="Proteomes" id="UP000023464"/>
    </source>
</evidence>
<comment type="caution">
    <text evidence="1">The sequence shown here is derived from an EMBL/GenBank/DDBJ whole genome shotgun (WGS) entry which is preliminary data.</text>
</comment>
<sequence length="45" mass="5382">MRNILIGYMHRNLKIVNKNPLEINCFLINSDILNGSMKQYKITWM</sequence>
<protein>
    <submittedName>
        <fullName evidence="1">Uncharacterized protein</fullName>
    </submittedName>
</protein>
<proteinExistence type="predicted"/>
<name>A0A022PN07_9GAMM</name>